<evidence type="ECO:0000259" key="2">
    <source>
        <dbReference type="PROSITE" id="PS50883"/>
    </source>
</evidence>
<evidence type="ECO:0000259" key="3">
    <source>
        <dbReference type="PROSITE" id="PS50887"/>
    </source>
</evidence>
<dbReference type="InterPro" id="IPR035919">
    <property type="entry name" value="EAL_sf"/>
</dbReference>
<dbReference type="SUPFAM" id="SSF141868">
    <property type="entry name" value="EAL domain-like"/>
    <property type="match status" value="1"/>
</dbReference>
<gene>
    <name evidence="4" type="ORF">ABLG96_20420</name>
</gene>
<feature type="transmembrane region" description="Helical" evidence="1">
    <location>
        <begin position="335"/>
        <end position="353"/>
    </location>
</feature>
<organism evidence="4">
    <name type="scientific">Nakamurella sp. A5-74</name>
    <dbReference type="NCBI Taxonomy" id="3158264"/>
    <lineage>
        <taxon>Bacteria</taxon>
        <taxon>Bacillati</taxon>
        <taxon>Actinomycetota</taxon>
        <taxon>Actinomycetes</taxon>
        <taxon>Nakamurellales</taxon>
        <taxon>Nakamurellaceae</taxon>
        <taxon>Nakamurella</taxon>
    </lineage>
</organism>
<dbReference type="Pfam" id="PF00990">
    <property type="entry name" value="GGDEF"/>
    <property type="match status" value="1"/>
</dbReference>
<dbReference type="InterPro" id="IPR001633">
    <property type="entry name" value="EAL_dom"/>
</dbReference>
<keyword evidence="1" id="KW-1133">Transmembrane helix</keyword>
<dbReference type="RefSeq" id="WP_353649143.1">
    <property type="nucleotide sequence ID" value="NZ_CP159218.1"/>
</dbReference>
<dbReference type="PROSITE" id="PS50883">
    <property type="entry name" value="EAL"/>
    <property type="match status" value="1"/>
</dbReference>
<keyword evidence="1" id="KW-0472">Membrane</keyword>
<dbReference type="Pfam" id="PF00563">
    <property type="entry name" value="EAL"/>
    <property type="match status" value="1"/>
</dbReference>
<dbReference type="SMART" id="SM00052">
    <property type="entry name" value="EAL"/>
    <property type="match status" value="1"/>
</dbReference>
<dbReference type="GO" id="GO:0071111">
    <property type="term" value="F:cyclic-guanylate-specific phosphodiesterase activity"/>
    <property type="evidence" value="ECO:0007669"/>
    <property type="project" value="InterPro"/>
</dbReference>
<feature type="transmembrane region" description="Helical" evidence="1">
    <location>
        <begin position="175"/>
        <end position="192"/>
    </location>
</feature>
<feature type="transmembrane region" description="Helical" evidence="1">
    <location>
        <begin position="212"/>
        <end position="232"/>
    </location>
</feature>
<sequence length="798" mass="84386">MARVGPAVTPGNLPGAQRVLAAVVSGPGGRIVEPGAHADHAGAHHRAARPGGQPRTWRWAAVAVAGASVVGYAGHIVLAAGEPAAVATHRYLWIWLITGVLTMALILMGIWVHRPRRAWPWLLTAATVGLFTSWPARALGTGVPSADFTAFVVAGCALLLGASGVAMVYARGHPFTLASALDSAVIGIGYLGLQLHSRTLPAFAQYGDLDAWLYGIVTPIGMAISLVSVAHLQFHRPAHSRSFRYLLVGYLFAAAPITVSGLGVVSEPILVLALSTVPFVLLLGAAAVDPSMVDLTEPGRCPTDEFGGGWRFVVMVAATALPCIGALILPPDSAPQAWVVAAIQVMVIVLVVLRSRLAVRWWATATDSMSRLAVTDPLTSLANRRGLHEAVASLEHPRCAVLSCDLDGFSRVNTADGHRVGDLILRTAADRLRRVVPPAAFVGRLGGDEFAVVLPGPLSALLIAQAAEQIRVALAEPLATGTRTVAMTVSIGTVTSRHAEPPGLEGFTELLREAGLALRAAKDQGGNRVVRYSADLDLRAVRESAVQDGLGDSRCLDLHYQAIVDMNTRTVIGAEALLRLKTPALGSVPPSEFIPIAVRTGQIIGVGQWVLHRALDDLRSARDALPTDFLLSINVSARQLDSGDLVGDLQRAVGDDRWLAEALRLEITESEIAGPGAIDGLNRLVDAGFHVVIDDFGTQYASLQYLTNLPVETIKLDLSFVARIVESRADRLVVQHVIALGNDLGLTMVAEGVERQDQADLLMELGCPSAQGYLYDRPAPGLRRLGTIGSTAQDPTPS</sequence>
<feature type="transmembrane region" description="Helical" evidence="1">
    <location>
        <begin position="59"/>
        <end position="80"/>
    </location>
</feature>
<dbReference type="PANTHER" id="PTHR33121:SF70">
    <property type="entry name" value="SIGNALING PROTEIN YKOW"/>
    <property type="match status" value="1"/>
</dbReference>
<accession>A0AAU8DMN0</accession>
<feature type="transmembrane region" description="Helical" evidence="1">
    <location>
        <begin position="269"/>
        <end position="288"/>
    </location>
</feature>
<reference evidence="4" key="1">
    <citation type="submission" date="2024-05" db="EMBL/GenBank/DDBJ databases">
        <authorList>
            <person name="Cai S.Y."/>
            <person name="Jin L.M."/>
            <person name="Li H.R."/>
        </authorList>
    </citation>
    <scope>NUCLEOTIDE SEQUENCE</scope>
    <source>
        <strain evidence="4">A5-74</strain>
    </source>
</reference>
<feature type="transmembrane region" description="Helical" evidence="1">
    <location>
        <begin position="148"/>
        <end position="168"/>
    </location>
</feature>
<feature type="domain" description="EAL" evidence="2">
    <location>
        <begin position="539"/>
        <end position="792"/>
    </location>
</feature>
<dbReference type="PROSITE" id="PS50887">
    <property type="entry name" value="GGDEF"/>
    <property type="match status" value="1"/>
</dbReference>
<dbReference type="PANTHER" id="PTHR33121">
    <property type="entry name" value="CYCLIC DI-GMP PHOSPHODIESTERASE PDEF"/>
    <property type="match status" value="1"/>
</dbReference>
<evidence type="ECO:0000313" key="4">
    <source>
        <dbReference type="EMBL" id="XCG63528.1"/>
    </source>
</evidence>
<feature type="transmembrane region" description="Helical" evidence="1">
    <location>
        <begin position="119"/>
        <end position="136"/>
    </location>
</feature>
<dbReference type="AlphaFoldDB" id="A0AAU8DMN0"/>
<evidence type="ECO:0000256" key="1">
    <source>
        <dbReference type="SAM" id="Phobius"/>
    </source>
</evidence>
<feature type="transmembrane region" description="Helical" evidence="1">
    <location>
        <begin position="92"/>
        <end position="112"/>
    </location>
</feature>
<dbReference type="NCBIfam" id="TIGR00254">
    <property type="entry name" value="GGDEF"/>
    <property type="match status" value="1"/>
</dbReference>
<dbReference type="CDD" id="cd01949">
    <property type="entry name" value="GGDEF"/>
    <property type="match status" value="1"/>
</dbReference>
<dbReference type="InterPro" id="IPR000160">
    <property type="entry name" value="GGDEF_dom"/>
</dbReference>
<dbReference type="SUPFAM" id="SSF55073">
    <property type="entry name" value="Nucleotide cyclase"/>
    <property type="match status" value="1"/>
</dbReference>
<dbReference type="InterPro" id="IPR029787">
    <property type="entry name" value="Nucleotide_cyclase"/>
</dbReference>
<protein>
    <submittedName>
        <fullName evidence="4">EAL domain-containing protein</fullName>
    </submittedName>
</protein>
<feature type="domain" description="GGDEF" evidence="3">
    <location>
        <begin position="397"/>
        <end position="534"/>
    </location>
</feature>
<dbReference type="SMART" id="SM00267">
    <property type="entry name" value="GGDEF"/>
    <property type="match status" value="1"/>
</dbReference>
<dbReference type="InterPro" id="IPR050706">
    <property type="entry name" value="Cyclic-di-GMP_PDE-like"/>
</dbReference>
<dbReference type="CDD" id="cd01948">
    <property type="entry name" value="EAL"/>
    <property type="match status" value="1"/>
</dbReference>
<dbReference type="Gene3D" id="3.20.20.450">
    <property type="entry name" value="EAL domain"/>
    <property type="match status" value="1"/>
</dbReference>
<proteinExistence type="predicted"/>
<feature type="transmembrane region" description="Helical" evidence="1">
    <location>
        <begin position="244"/>
        <end position="263"/>
    </location>
</feature>
<dbReference type="InterPro" id="IPR043128">
    <property type="entry name" value="Rev_trsase/Diguanyl_cyclase"/>
</dbReference>
<name>A0AAU8DMN0_9ACTN</name>
<keyword evidence="1" id="KW-0812">Transmembrane</keyword>
<dbReference type="EMBL" id="CP159218">
    <property type="protein sequence ID" value="XCG63528.1"/>
    <property type="molecule type" value="Genomic_DNA"/>
</dbReference>
<dbReference type="Gene3D" id="3.30.70.270">
    <property type="match status" value="1"/>
</dbReference>
<feature type="transmembrane region" description="Helical" evidence="1">
    <location>
        <begin position="309"/>
        <end position="329"/>
    </location>
</feature>